<dbReference type="SMART" id="SM00230">
    <property type="entry name" value="CysPc"/>
    <property type="match status" value="1"/>
</dbReference>
<dbReference type="SUPFAM" id="SSF54001">
    <property type="entry name" value="Cysteine proteinases"/>
    <property type="match status" value="1"/>
</dbReference>
<gene>
    <name evidence="5" type="ORF">LtaPh_0404300</name>
</gene>
<sequence length="939" mass="104446">MRCTTPAFICLSPSPLLGLLRASHTRTRTPHTRSLITPPPHSLASLPHHHRPTPLPRTTTTITHTRARIPHIIRAATMSYPPTETDVISNDSLFSDSVEFDAAEKPLAAENPVAAEDVQGFADMNSTPREYDDRGLATDDDKMYARSRYPEEESAGPPPPPPPATNAFMKPRKTATKPPQEWVPVDLPVPEDDPEDEFEIGTAQKPVYASTDTTPATRGAAAPKVQFVNGEPDMTGEVTNCFEEPGLLYRIVDQRNKTWAFYNDSRSFEVHVVCTFGKHSKITPLENTKMTRDENTGEYVMELTVYPGETELFIKGFVNGFASKLSALPLSHEYFEARSEAQHQQVVQVEMDAIRAIAGDETDAERILQICLENGLPFVDLSFPPVQSSIDAGASKPFKRLPWGRPRMYVKPEMHDQIRLFRNPISPGEVEPGELGDCWLLCAVATQAENPAWVMQMFRHPKGADAARCEHAIGAYRVSFNKNGLWRSILVDDYFPVIADVPAFAHSRDACELWPAILEKAFAKMHGSYAMIQSGDPMHALTDMTSFPAMRIDDLFSQATVNNSRDLETKMFQWQKKGYQAILTTPGKAPATSADAQSSPDFSDQPEMEEVFTGTGLLPGHAYSVLDVREFQKGQIRLLCLRNPWVYGSGWTRAWAWDSLEWQQHRDIATACGFSKHKGDTSIVWMTFEDALKYFIGGGVLFRAPAAHAARVPITFADCKPGAVFQVSVKAPMDVTFILSNMDHRGMHVDEAGAAESDPNNMDYPPVMLSLAAPVPKETDVYQVVQNSSTDMTQPSDNAWLFLQAREIAMTCHLEPSAAPYLLIPRLMEGDETVGSGGGEDMRDFVHPIYYVNDRVHLFRHESGVKAKEIAVTIGFSTDAEIGDNIVVTVCRIGESNAVFENFPKFPTDDVEPHDEELYFQTKESRFGYAQEKTGTVIC</sequence>
<dbReference type="OrthoDB" id="424753at2759"/>
<dbReference type="InterPro" id="IPR001300">
    <property type="entry name" value="Peptidase_C2_calpain_cat"/>
</dbReference>
<feature type="domain" description="Calpain catalytic" evidence="4">
    <location>
        <begin position="377"/>
        <end position="695"/>
    </location>
</feature>
<dbReference type="GO" id="GO:0006508">
    <property type="term" value="P:proteolysis"/>
    <property type="evidence" value="ECO:0007669"/>
    <property type="project" value="UniProtKB-KW"/>
</dbReference>
<dbReference type="InterPro" id="IPR022684">
    <property type="entry name" value="Calpain_cysteine_protease"/>
</dbReference>
<dbReference type="InterPro" id="IPR013780">
    <property type="entry name" value="Glyco_hydro_b"/>
</dbReference>
<dbReference type="VEuPathDB" id="TriTrypDB:LtaPh_0404300"/>
<dbReference type="AlphaFoldDB" id="A0A640KDR4"/>
<feature type="compositionally biased region" description="Basic and acidic residues" evidence="3">
    <location>
        <begin position="129"/>
        <end position="151"/>
    </location>
</feature>
<keyword evidence="6" id="KW-1185">Reference proteome</keyword>
<dbReference type="Pfam" id="PF09149">
    <property type="entry name" value="DUF1935"/>
    <property type="match status" value="1"/>
</dbReference>
<dbReference type="GO" id="GO:0004198">
    <property type="term" value="F:calcium-dependent cysteine-type endopeptidase activity"/>
    <property type="evidence" value="ECO:0007669"/>
    <property type="project" value="InterPro"/>
</dbReference>
<keyword evidence="2" id="KW-0378">Hydrolase</keyword>
<feature type="region of interest" description="Disordered" evidence="3">
    <location>
        <begin position="28"/>
        <end position="58"/>
    </location>
</feature>
<dbReference type="SUPFAM" id="SSF101601">
    <property type="entry name" value="Smp-1-like"/>
    <property type="match status" value="1"/>
</dbReference>
<keyword evidence="2" id="KW-0788">Thiol protease</keyword>
<evidence type="ECO:0000256" key="1">
    <source>
        <dbReference type="PIRSR" id="PIRSR622684-1"/>
    </source>
</evidence>
<proteinExistence type="predicted"/>
<accession>A0A640KDR4</accession>
<evidence type="ECO:0000256" key="2">
    <source>
        <dbReference type="PROSITE-ProRule" id="PRU00239"/>
    </source>
</evidence>
<dbReference type="PRINTS" id="PR00704">
    <property type="entry name" value="CALPAIN"/>
</dbReference>
<organism evidence="5 6">
    <name type="scientific">Leishmania tarentolae</name>
    <name type="common">Sauroleishmania tarentolae</name>
    <dbReference type="NCBI Taxonomy" id="5689"/>
    <lineage>
        <taxon>Eukaryota</taxon>
        <taxon>Discoba</taxon>
        <taxon>Euglenozoa</taxon>
        <taxon>Kinetoplastea</taxon>
        <taxon>Metakinetoplastina</taxon>
        <taxon>Trypanosomatida</taxon>
        <taxon>Trypanosomatidae</taxon>
        <taxon>Leishmaniinae</taxon>
        <taxon>Leishmania</taxon>
        <taxon>lizard Leishmania</taxon>
    </lineage>
</organism>
<dbReference type="PROSITE" id="PS50203">
    <property type="entry name" value="CALPAIN_CAT"/>
    <property type="match status" value="1"/>
</dbReference>
<feature type="active site" evidence="1 2">
    <location>
        <position position="438"/>
    </location>
</feature>
<name>A0A640KDR4_LEITA</name>
<dbReference type="EMBL" id="BLBS01000004">
    <property type="protein sequence ID" value="GET85649.1"/>
    <property type="molecule type" value="Genomic_DNA"/>
</dbReference>
<feature type="active site" evidence="1 2">
    <location>
        <position position="621"/>
    </location>
</feature>
<feature type="active site" evidence="1 2">
    <location>
        <position position="643"/>
    </location>
</feature>
<dbReference type="Gene3D" id="3.90.70.10">
    <property type="entry name" value="Cysteine proteinases"/>
    <property type="match status" value="1"/>
</dbReference>
<reference evidence="5" key="1">
    <citation type="submission" date="2019-11" db="EMBL/GenBank/DDBJ databases">
        <title>Leishmania tarentolae CDS.</title>
        <authorList>
            <person name="Goto Y."/>
            <person name="Yamagishi J."/>
        </authorList>
    </citation>
    <scope>NUCLEOTIDE SEQUENCE [LARGE SCALE GENOMIC DNA]</scope>
    <source>
        <strain evidence="5">Parrot Tar II</strain>
    </source>
</reference>
<evidence type="ECO:0000259" key="4">
    <source>
        <dbReference type="PROSITE" id="PS50203"/>
    </source>
</evidence>
<evidence type="ECO:0000313" key="5">
    <source>
        <dbReference type="EMBL" id="GET85649.1"/>
    </source>
</evidence>
<dbReference type="PANTHER" id="PTHR10183">
    <property type="entry name" value="CALPAIN"/>
    <property type="match status" value="1"/>
</dbReference>
<dbReference type="Pfam" id="PF00648">
    <property type="entry name" value="Peptidase_C2"/>
    <property type="match status" value="1"/>
</dbReference>
<evidence type="ECO:0000313" key="6">
    <source>
        <dbReference type="Proteomes" id="UP000419144"/>
    </source>
</evidence>
<protein>
    <submittedName>
        <fullName evidence="5">Calpain-like cysteine peptidase, putative</fullName>
    </submittedName>
</protein>
<feature type="region of interest" description="Disordered" evidence="3">
    <location>
        <begin position="587"/>
        <end position="606"/>
    </location>
</feature>
<keyword evidence="2" id="KW-0645">Protease</keyword>
<evidence type="ECO:0000256" key="3">
    <source>
        <dbReference type="SAM" id="MobiDB-lite"/>
    </source>
</evidence>
<dbReference type="CDD" id="cd00044">
    <property type="entry name" value="CysPc"/>
    <property type="match status" value="1"/>
</dbReference>
<feature type="region of interest" description="Disordered" evidence="3">
    <location>
        <begin position="108"/>
        <end position="186"/>
    </location>
</feature>
<comment type="caution">
    <text evidence="5">The sequence shown here is derived from an EMBL/GenBank/DDBJ whole genome shotgun (WGS) entry which is preliminary data.</text>
</comment>
<dbReference type="InterPro" id="IPR038765">
    <property type="entry name" value="Papain-like_cys_pep_sf"/>
</dbReference>
<dbReference type="InterPro" id="IPR036310">
    <property type="entry name" value="Smp-1-like_sf"/>
</dbReference>
<dbReference type="InterPro" id="IPR015232">
    <property type="entry name" value="DUF1935"/>
</dbReference>
<dbReference type="PANTHER" id="PTHR10183:SF423">
    <property type="entry name" value="LEUCINE-RICH REPEAT PROTEIN (LRRP)"/>
    <property type="match status" value="1"/>
</dbReference>
<dbReference type="Gene3D" id="2.60.40.1180">
    <property type="entry name" value="Golgi alpha-mannosidase II"/>
    <property type="match status" value="1"/>
</dbReference>
<dbReference type="Proteomes" id="UP000419144">
    <property type="component" value="Unassembled WGS sequence"/>
</dbReference>